<comment type="caution">
    <text evidence="8">The sequence shown here is derived from an EMBL/GenBank/DDBJ whole genome shotgun (WGS) entry which is preliminary data.</text>
</comment>
<dbReference type="AlphaFoldDB" id="A0A0N8H4C9"/>
<keyword evidence="2 4" id="KW-0472">Membrane</keyword>
<dbReference type="InterPro" id="IPR006665">
    <property type="entry name" value="OmpA-like"/>
</dbReference>
<feature type="region of interest" description="Disordered" evidence="5">
    <location>
        <begin position="278"/>
        <end position="303"/>
    </location>
</feature>
<dbReference type="InterPro" id="IPR006664">
    <property type="entry name" value="OMP_bac"/>
</dbReference>
<keyword evidence="9" id="KW-1185">Reference proteome</keyword>
<dbReference type="PANTHER" id="PTHR30329">
    <property type="entry name" value="STATOR ELEMENT OF FLAGELLAR MOTOR COMPLEX"/>
    <property type="match status" value="1"/>
</dbReference>
<protein>
    <submittedName>
        <fullName evidence="8">OmpA/MotB domain-containing protein</fullName>
    </submittedName>
</protein>
<evidence type="ECO:0000259" key="7">
    <source>
        <dbReference type="PROSITE" id="PS51123"/>
    </source>
</evidence>
<comment type="subcellular location">
    <subcellularLocation>
        <location evidence="1">Cell outer membrane</location>
    </subcellularLocation>
</comment>
<proteinExistence type="predicted"/>
<evidence type="ECO:0000256" key="6">
    <source>
        <dbReference type="SAM" id="Phobius"/>
    </source>
</evidence>
<gene>
    <name evidence="8" type="ORF">I595_1447</name>
</gene>
<dbReference type="SUPFAM" id="SSF103088">
    <property type="entry name" value="OmpA-like"/>
    <property type="match status" value="2"/>
</dbReference>
<evidence type="ECO:0000313" key="9">
    <source>
        <dbReference type="Proteomes" id="UP000050280"/>
    </source>
</evidence>
<dbReference type="PROSITE" id="PS51123">
    <property type="entry name" value="OMPA_2"/>
    <property type="match status" value="1"/>
</dbReference>
<keyword evidence="3" id="KW-0998">Cell outer membrane</keyword>
<keyword evidence="6" id="KW-0812">Transmembrane</keyword>
<dbReference type="PRINTS" id="PR01021">
    <property type="entry name" value="OMPADOMAIN"/>
</dbReference>
<evidence type="ECO:0000256" key="4">
    <source>
        <dbReference type="PROSITE-ProRule" id="PRU00473"/>
    </source>
</evidence>
<dbReference type="STRING" id="1300341.I595_1447"/>
<feature type="domain" description="OmpA-like" evidence="7">
    <location>
        <begin position="187"/>
        <end position="303"/>
    </location>
</feature>
<reference evidence="8 9" key="1">
    <citation type="submission" date="2015-09" db="EMBL/GenBank/DDBJ databases">
        <title>Genome sequence of the marine flavobacterium Croceitalea dokdonensis DOKDO 023 that contains proton- and sodium-pumping rhodopsins.</title>
        <authorList>
            <person name="Kwon S.-K."/>
            <person name="Lee H.K."/>
            <person name="Kwak M.-J."/>
            <person name="Kim J.F."/>
        </authorList>
    </citation>
    <scope>NUCLEOTIDE SEQUENCE [LARGE SCALE GENOMIC DNA]</scope>
    <source>
        <strain evidence="8 9">DOKDO 023</strain>
    </source>
</reference>
<dbReference type="Pfam" id="PF00691">
    <property type="entry name" value="OmpA"/>
    <property type="match status" value="1"/>
</dbReference>
<dbReference type="PATRIC" id="fig|1300341.3.peg.1640"/>
<evidence type="ECO:0000256" key="3">
    <source>
        <dbReference type="ARBA" id="ARBA00023237"/>
    </source>
</evidence>
<dbReference type="GO" id="GO:0009279">
    <property type="term" value="C:cell outer membrane"/>
    <property type="evidence" value="ECO:0007669"/>
    <property type="project" value="UniProtKB-SubCell"/>
</dbReference>
<dbReference type="Proteomes" id="UP000050280">
    <property type="component" value="Unassembled WGS sequence"/>
</dbReference>
<accession>A0A0N8H4C9</accession>
<evidence type="ECO:0000256" key="5">
    <source>
        <dbReference type="SAM" id="MobiDB-lite"/>
    </source>
</evidence>
<keyword evidence="6" id="KW-1133">Transmembrane helix</keyword>
<dbReference type="Gene3D" id="3.30.1330.60">
    <property type="entry name" value="OmpA-like domain"/>
    <property type="match status" value="2"/>
</dbReference>
<feature type="transmembrane region" description="Helical" evidence="6">
    <location>
        <begin position="7"/>
        <end position="25"/>
    </location>
</feature>
<sequence length="303" mass="32933">MSRNFPYLLGMIITIATGTFLYFSLCSDCQLAAAEPEKVIEEDAVVATPDPTSFPFAVADGDFELNVNDNFNFDLSNYGILVPLTENLKGGISNLVNFLKENQTKVINITGLYRSDEENPSAFPNLGLARATAVKNYLVEQGISSAQTNTFGKLMENLIPDGNTLRGPVTFNLSEGANVENEDLKALYDEIKANPLVLYFNTGEAAINLSLEQRQKVAKIARYLDKVPDAGCDVIGHTDNTGSRATNLALGKERADFAKSYLVRNGITAEKINSLSKGPDAPIASNGTEEGRSKNRRTVITLH</sequence>
<dbReference type="InterPro" id="IPR050330">
    <property type="entry name" value="Bact_OuterMem_StrucFunc"/>
</dbReference>
<dbReference type="EMBL" id="LDJX01000002">
    <property type="protein sequence ID" value="KPM33020.1"/>
    <property type="molecule type" value="Genomic_DNA"/>
</dbReference>
<name>A0A0N8H4C9_9FLAO</name>
<dbReference type="PANTHER" id="PTHR30329:SF21">
    <property type="entry name" value="LIPOPROTEIN YIAD-RELATED"/>
    <property type="match status" value="1"/>
</dbReference>
<dbReference type="CDD" id="cd07185">
    <property type="entry name" value="OmpA_C-like"/>
    <property type="match status" value="1"/>
</dbReference>
<evidence type="ECO:0000313" key="8">
    <source>
        <dbReference type="EMBL" id="KPM33020.1"/>
    </source>
</evidence>
<evidence type="ECO:0000256" key="2">
    <source>
        <dbReference type="ARBA" id="ARBA00023136"/>
    </source>
</evidence>
<evidence type="ECO:0000256" key="1">
    <source>
        <dbReference type="ARBA" id="ARBA00004442"/>
    </source>
</evidence>
<organism evidence="8 9">
    <name type="scientific">Croceitalea dokdonensis DOKDO 023</name>
    <dbReference type="NCBI Taxonomy" id="1300341"/>
    <lineage>
        <taxon>Bacteria</taxon>
        <taxon>Pseudomonadati</taxon>
        <taxon>Bacteroidota</taxon>
        <taxon>Flavobacteriia</taxon>
        <taxon>Flavobacteriales</taxon>
        <taxon>Flavobacteriaceae</taxon>
        <taxon>Croceitalea</taxon>
    </lineage>
</organism>
<dbReference type="OrthoDB" id="9763897at2"/>
<dbReference type="InterPro" id="IPR036737">
    <property type="entry name" value="OmpA-like_sf"/>
</dbReference>